<proteinExistence type="predicted"/>
<gene>
    <name evidence="3" type="ORF">ENV75_01865</name>
</gene>
<evidence type="ECO:0000313" key="3">
    <source>
        <dbReference type="EMBL" id="HGG99186.1"/>
    </source>
</evidence>
<accession>A0A7C4EL54</accession>
<evidence type="ECO:0000256" key="1">
    <source>
        <dbReference type="ARBA" id="ARBA00022729"/>
    </source>
</evidence>
<organism evidence="3">
    <name type="scientific">Thermodesulfovibrio aggregans</name>
    <dbReference type="NCBI Taxonomy" id="86166"/>
    <lineage>
        <taxon>Bacteria</taxon>
        <taxon>Pseudomonadati</taxon>
        <taxon>Nitrospirota</taxon>
        <taxon>Thermodesulfovibrionia</taxon>
        <taxon>Thermodesulfovibrionales</taxon>
        <taxon>Thermodesulfovibrionaceae</taxon>
        <taxon>Thermodesulfovibrio</taxon>
    </lineage>
</organism>
<dbReference type="Gene3D" id="1.20.850.10">
    <property type="entry name" value="Hydroxylamine Oxidoreductase, Chain A, domain 2"/>
    <property type="match status" value="1"/>
</dbReference>
<feature type="domain" description="Cytochrome c-552/4" evidence="2">
    <location>
        <begin position="92"/>
        <end position="154"/>
    </location>
</feature>
<keyword evidence="1" id="KW-0732">Signal</keyword>
<dbReference type="Pfam" id="PF13447">
    <property type="entry name" value="Multi-haem_cyto"/>
    <property type="match status" value="1"/>
</dbReference>
<dbReference type="Gene3D" id="1.10.780.10">
    <property type="entry name" value="Hydroxylamine Oxidoreductase, Chain A, domain 1"/>
    <property type="match status" value="1"/>
</dbReference>
<sequence>MRIKGFIVLFLIVFLFFSVYSFAEDRVSKETQICLGCHKVVTPGIVSDWKNSKHSIKNFAGCAECHVTNVSRIDSFDHNGFKIHTVVTPSDCAGCHPEESDQYTKNMMSYAYGNLVNNPIYKDLMNTINGIYSALTEEDSCLSCHGTKIEVKELKERETMMGAMKFPVIKGWPNTGVGRLNPDGSKGSCSACHTRHSFSVEIARKPETCSTCHKGPDVPAYKVYTVSKHGKIYSSKKEKWNFETTPWKAGIDFSSPTCAVCHVSQININGQVIVKRTHQMNDRLAHRLFGVPYATAHPKSPDTTIAKNKAGLPLFSELSGQPVTEYLIDENEQKKRISKMKLVCSVCHVSSFIDGHFSRLDESIKTTNDMTLQATGLLLDAWKRGLANKKDSLFNETIESLWTEQWLFYANSVRFASAMGGADYGVFDNGRWNLSRNIQKMSDWIKFLEKKKK</sequence>
<comment type="caution">
    <text evidence="3">The sequence shown here is derived from an EMBL/GenBank/DDBJ whole genome shotgun (WGS) entry which is preliminary data.</text>
</comment>
<dbReference type="PANTHER" id="PTHR35038">
    <property type="entry name" value="DISSIMILATORY SULFITE REDUCTASE SIRA"/>
    <property type="match status" value="1"/>
</dbReference>
<dbReference type="SUPFAM" id="SSF48695">
    <property type="entry name" value="Multiheme cytochromes"/>
    <property type="match status" value="1"/>
</dbReference>
<protein>
    <submittedName>
        <fullName evidence="3">Hydroxylamine oxidase</fullName>
    </submittedName>
</protein>
<reference evidence="3" key="1">
    <citation type="journal article" date="2020" name="mSystems">
        <title>Genome- and Community-Level Interaction Insights into Carbon Utilization and Element Cycling Functions of Hydrothermarchaeota in Hydrothermal Sediment.</title>
        <authorList>
            <person name="Zhou Z."/>
            <person name="Liu Y."/>
            <person name="Xu W."/>
            <person name="Pan J."/>
            <person name="Luo Z.H."/>
            <person name="Li M."/>
        </authorList>
    </citation>
    <scope>NUCLEOTIDE SEQUENCE [LARGE SCALE GENOMIC DNA]</scope>
    <source>
        <strain evidence="3">SpSt-788</strain>
    </source>
</reference>
<dbReference type="Pfam" id="PF13435">
    <property type="entry name" value="Cytochrome_C554"/>
    <property type="match status" value="1"/>
</dbReference>
<name>A0A7C4EL54_9BACT</name>
<dbReference type="InterPro" id="IPR051829">
    <property type="entry name" value="Multiheme_Cytochr_ET"/>
</dbReference>
<evidence type="ECO:0000259" key="2">
    <source>
        <dbReference type="Pfam" id="PF13435"/>
    </source>
</evidence>
<dbReference type="InterPro" id="IPR036280">
    <property type="entry name" value="Multihaem_cyt_sf"/>
</dbReference>
<dbReference type="InterPro" id="IPR023155">
    <property type="entry name" value="Cyt_c-552/4"/>
</dbReference>
<dbReference type="EMBL" id="DTHO01000017">
    <property type="protein sequence ID" value="HGG99186.1"/>
    <property type="molecule type" value="Genomic_DNA"/>
</dbReference>
<dbReference type="AlphaFoldDB" id="A0A7C4EL54"/>